<dbReference type="Gene3D" id="3.40.600.10">
    <property type="entry name" value="DNA mismatch repair MutH/Restriction endonuclease, type II"/>
    <property type="match status" value="1"/>
</dbReference>
<dbReference type="InterPro" id="IPR037057">
    <property type="entry name" value="DNA_rep_MutH/T2_RE_sf"/>
</dbReference>
<proteinExistence type="predicted"/>
<dbReference type="Gene3D" id="1.10.10.10">
    <property type="entry name" value="Winged helix-like DNA-binding domain superfamily/Winged helix DNA-binding domain"/>
    <property type="match status" value="1"/>
</dbReference>
<keyword evidence="1" id="KW-0540">Nuclease</keyword>
<comment type="caution">
    <text evidence="5">The sequence shown here is derived from an EMBL/GenBank/DDBJ whole genome shotgun (WGS) entry which is preliminary data.</text>
</comment>
<dbReference type="SUPFAM" id="SSF52980">
    <property type="entry name" value="Restriction endonuclease-like"/>
    <property type="match status" value="1"/>
</dbReference>
<dbReference type="EMBL" id="BKAL01000021">
    <property type="protein sequence ID" value="GEP71015.1"/>
    <property type="molecule type" value="Genomic_DNA"/>
</dbReference>
<evidence type="ECO:0000259" key="4">
    <source>
        <dbReference type="Pfam" id="PF09126"/>
    </source>
</evidence>
<dbReference type="GO" id="GO:0009307">
    <property type="term" value="P:DNA restriction-modification system"/>
    <property type="evidence" value="ECO:0007669"/>
    <property type="project" value="InterPro"/>
</dbReference>
<keyword evidence="2" id="KW-0255">Endonuclease</keyword>
<keyword evidence="6" id="KW-1185">Reference proteome</keyword>
<evidence type="ECO:0000313" key="5">
    <source>
        <dbReference type="EMBL" id="GEP71015.1"/>
    </source>
</evidence>
<dbReference type="GO" id="GO:0003677">
    <property type="term" value="F:DNA binding"/>
    <property type="evidence" value="ECO:0007669"/>
    <property type="project" value="InterPro"/>
</dbReference>
<keyword evidence="3" id="KW-0378">Hydrolase</keyword>
<reference evidence="5 6" key="1">
    <citation type="submission" date="2019-07" db="EMBL/GenBank/DDBJ databases">
        <title>Whole genome shotgun sequence of Cellulomonas soli NBRC 109434.</title>
        <authorList>
            <person name="Hosoyama A."/>
            <person name="Uohara A."/>
            <person name="Ohji S."/>
            <person name="Ichikawa N."/>
        </authorList>
    </citation>
    <scope>NUCLEOTIDE SEQUENCE [LARGE SCALE GENOMIC DNA]</scope>
    <source>
        <strain evidence="5 6">NBRC 109434</strain>
    </source>
</reference>
<dbReference type="CDD" id="cd22338">
    <property type="entry name" value="NaeI-like"/>
    <property type="match status" value="1"/>
</dbReference>
<dbReference type="AlphaFoldDB" id="A0A512PII4"/>
<accession>A0A512PII4</accession>
<dbReference type="GO" id="GO:0009036">
    <property type="term" value="F:type II site-specific deoxyribonuclease activity"/>
    <property type="evidence" value="ECO:0007669"/>
    <property type="project" value="InterPro"/>
</dbReference>
<evidence type="ECO:0000313" key="6">
    <source>
        <dbReference type="Proteomes" id="UP000321798"/>
    </source>
</evidence>
<dbReference type="Pfam" id="PF09126">
    <property type="entry name" value="NaeI"/>
    <property type="match status" value="1"/>
</dbReference>
<feature type="domain" description="Type II restriction enzyme NaeI" evidence="4">
    <location>
        <begin position="2"/>
        <end position="263"/>
    </location>
</feature>
<evidence type="ECO:0000256" key="1">
    <source>
        <dbReference type="ARBA" id="ARBA00022722"/>
    </source>
</evidence>
<evidence type="ECO:0000256" key="3">
    <source>
        <dbReference type="ARBA" id="ARBA00022801"/>
    </source>
</evidence>
<dbReference type="InterPro" id="IPR015210">
    <property type="entry name" value="NaeI"/>
</dbReference>
<name>A0A512PII4_9CELL</name>
<dbReference type="Proteomes" id="UP000321798">
    <property type="component" value="Unassembled WGS sequence"/>
</dbReference>
<dbReference type="InterPro" id="IPR036388">
    <property type="entry name" value="WH-like_DNA-bd_sf"/>
</dbReference>
<organism evidence="5 6">
    <name type="scientific">Cellulomonas soli</name>
    <dbReference type="NCBI Taxonomy" id="931535"/>
    <lineage>
        <taxon>Bacteria</taxon>
        <taxon>Bacillati</taxon>
        <taxon>Actinomycetota</taxon>
        <taxon>Actinomycetes</taxon>
        <taxon>Micrococcales</taxon>
        <taxon>Cellulomonadaceae</taxon>
        <taxon>Cellulomonas</taxon>
    </lineage>
</organism>
<protein>
    <recommendedName>
        <fullName evidence="4">Type II restriction enzyme NaeI domain-containing protein</fullName>
    </recommendedName>
</protein>
<dbReference type="InterPro" id="IPR011335">
    <property type="entry name" value="Restrct_endonuc-II-like"/>
</dbReference>
<evidence type="ECO:0000256" key="2">
    <source>
        <dbReference type="ARBA" id="ARBA00022759"/>
    </source>
</evidence>
<sequence length="280" mass="31850">MLRDSLDQVLDGPRTMRFRYADLRKTEKTHVGTIVEINLGKAFDLADGSEMDYRIADHEVDCKYSMFMGGWELPLESLGHLVLLTWTDDQASLWSAGLWRVDPRYLGRGAGNRDRKKKMLKSGQERIRWLWQNGDLPENLLLHLPGSVVERIFTHRNGQQRINELFRSVQGRIIRRDVVLTVAQQKDGPRRARMAREERYLGGEGIIVLGHYEWDVAVARTLGLPEPSSGEWVSARVAPADGADPATFEADGARWRLAEPEEWVPSAPRVPRSRSLGDPD</sequence>
<gene>
    <name evidence="5" type="ORF">CSO01_37300</name>
</gene>